<evidence type="ECO:0000256" key="1">
    <source>
        <dbReference type="SAM" id="MobiDB-lite"/>
    </source>
</evidence>
<evidence type="ECO:0000313" key="4">
    <source>
        <dbReference type="Proteomes" id="UP000185192"/>
    </source>
</evidence>
<dbReference type="STRING" id="1123272.SAMN02745824_0503"/>
<dbReference type="RefSeq" id="WP_204244725.1">
    <property type="nucleotide sequence ID" value="NZ_FSQW01000001.1"/>
</dbReference>
<dbReference type="AlphaFoldDB" id="A0A1N6CNG0"/>
<feature type="compositionally biased region" description="Basic and acidic residues" evidence="1">
    <location>
        <begin position="82"/>
        <end position="134"/>
    </location>
</feature>
<feature type="region of interest" description="Disordered" evidence="1">
    <location>
        <begin position="81"/>
        <end position="217"/>
    </location>
</feature>
<evidence type="ECO:0000313" key="3">
    <source>
        <dbReference type="EMBL" id="SIN59965.1"/>
    </source>
</evidence>
<dbReference type="EMBL" id="FSQW01000001">
    <property type="protein sequence ID" value="SIN59965.1"/>
    <property type="molecule type" value="Genomic_DNA"/>
</dbReference>
<sequence length="217" mass="24309">MNNRQAGRRRGRNNNNNRNNNRGGGGIDRENRIDNRARGNAAQMLDKYKKMAQDAQVNGDRVNAEYYHQFADHYFRVNADSQARREEQRLAREEARGNNADRKDSGDEDDQDRRQSRGRSQRDNRKPEGQKEDVTASEEPAEEKKPVRSRRPRKAANGDASEGNGEANGLDASALPPAISVDSDDSDAAEAVEEEPAEKPVRKRRAVKPKAEEGDAA</sequence>
<keyword evidence="4" id="KW-1185">Reference proteome</keyword>
<accession>A0A1N6CNG0</accession>
<proteinExistence type="predicted"/>
<feature type="compositionally biased region" description="Basic residues" evidence="1">
    <location>
        <begin position="1"/>
        <end position="12"/>
    </location>
</feature>
<dbReference type="Proteomes" id="UP000185192">
    <property type="component" value="Unassembled WGS sequence"/>
</dbReference>
<reference evidence="4" key="1">
    <citation type="submission" date="2016-11" db="EMBL/GenBank/DDBJ databases">
        <authorList>
            <person name="Varghese N."/>
            <person name="Submissions S."/>
        </authorList>
    </citation>
    <scope>NUCLEOTIDE SEQUENCE [LARGE SCALE GENOMIC DNA]</scope>
    <source>
        <strain evidence="4">DSM 22363</strain>
    </source>
</reference>
<feature type="region of interest" description="Disordered" evidence="1">
    <location>
        <begin position="1"/>
        <end position="35"/>
    </location>
</feature>
<feature type="domain" description="DUF4167" evidence="2">
    <location>
        <begin position="10"/>
        <end position="83"/>
    </location>
</feature>
<evidence type="ECO:0000259" key="2">
    <source>
        <dbReference type="Pfam" id="PF13763"/>
    </source>
</evidence>
<feature type="compositionally biased region" description="Acidic residues" evidence="1">
    <location>
        <begin position="182"/>
        <end position="196"/>
    </location>
</feature>
<gene>
    <name evidence="3" type="ORF">SAMN02745824_0503</name>
</gene>
<dbReference type="InterPro" id="IPR025430">
    <property type="entry name" value="DUF4167"/>
</dbReference>
<name>A0A1N6CNG0_9SPHN</name>
<organism evidence="3 4">
    <name type="scientific">Parasphingorhabdus marina DSM 22363</name>
    <dbReference type="NCBI Taxonomy" id="1123272"/>
    <lineage>
        <taxon>Bacteria</taxon>
        <taxon>Pseudomonadati</taxon>
        <taxon>Pseudomonadota</taxon>
        <taxon>Alphaproteobacteria</taxon>
        <taxon>Sphingomonadales</taxon>
        <taxon>Sphingomonadaceae</taxon>
        <taxon>Parasphingorhabdus</taxon>
    </lineage>
</organism>
<protein>
    <recommendedName>
        <fullName evidence="2">DUF4167 domain-containing protein</fullName>
    </recommendedName>
</protein>
<dbReference type="Pfam" id="PF13763">
    <property type="entry name" value="DUF4167"/>
    <property type="match status" value="1"/>
</dbReference>